<comment type="caution">
    <text evidence="1">The sequence shown here is derived from an EMBL/GenBank/DDBJ whole genome shotgun (WGS) entry which is preliminary data.</text>
</comment>
<organism evidence="1 2">
    <name type="scientific">Trichothecium roseum</name>
    <dbReference type="NCBI Taxonomy" id="47278"/>
    <lineage>
        <taxon>Eukaryota</taxon>
        <taxon>Fungi</taxon>
        <taxon>Dikarya</taxon>
        <taxon>Ascomycota</taxon>
        <taxon>Pezizomycotina</taxon>
        <taxon>Sordariomycetes</taxon>
        <taxon>Hypocreomycetidae</taxon>
        <taxon>Hypocreales</taxon>
        <taxon>Hypocreales incertae sedis</taxon>
        <taxon>Trichothecium</taxon>
    </lineage>
</organism>
<accession>A0ACC0USJ1</accession>
<protein>
    <submittedName>
        <fullName evidence="1">Uncharacterized protein</fullName>
    </submittedName>
</protein>
<keyword evidence="2" id="KW-1185">Reference proteome</keyword>
<evidence type="ECO:0000313" key="2">
    <source>
        <dbReference type="Proteomes" id="UP001163324"/>
    </source>
</evidence>
<gene>
    <name evidence="1" type="ORF">N3K66_007985</name>
</gene>
<evidence type="ECO:0000313" key="1">
    <source>
        <dbReference type="EMBL" id="KAI9896963.1"/>
    </source>
</evidence>
<proteinExistence type="predicted"/>
<name>A0ACC0USJ1_9HYPO</name>
<reference evidence="1" key="1">
    <citation type="submission" date="2022-10" db="EMBL/GenBank/DDBJ databases">
        <title>Complete Genome of Trichothecium roseum strain YXFP-22015, a Plant Pathogen Isolated from Citrus.</title>
        <authorList>
            <person name="Wang Y."/>
            <person name="Zhu L."/>
        </authorList>
    </citation>
    <scope>NUCLEOTIDE SEQUENCE</scope>
    <source>
        <strain evidence="1">YXFP-22015</strain>
    </source>
</reference>
<sequence length="171" mass="18683">MDSPKDVVMNDGESDTHKPFTIEENIRQLNDVDKDVVQLMNHMSTALNMVSVPQSSSGTPNTSFDPEDQKDAFKANTSAFLSTLHSIDVRLKRQIFALEEAGMVDLSAKTKAQSVGVPKASLKPNGFGAVGNLDVGWLNSQGSKVERDMESELWAKARAFIEKEGGNLKLD</sequence>
<dbReference type="Proteomes" id="UP001163324">
    <property type="component" value="Chromosome 8"/>
</dbReference>
<dbReference type="EMBL" id="CM047947">
    <property type="protein sequence ID" value="KAI9896963.1"/>
    <property type="molecule type" value="Genomic_DNA"/>
</dbReference>